<reference evidence="1" key="1">
    <citation type="journal article" date="2019" name="bioRxiv">
        <title>The Genome of the Zebra Mussel, Dreissena polymorpha: A Resource for Invasive Species Research.</title>
        <authorList>
            <person name="McCartney M.A."/>
            <person name="Auch B."/>
            <person name="Kono T."/>
            <person name="Mallez S."/>
            <person name="Zhang Y."/>
            <person name="Obille A."/>
            <person name="Becker A."/>
            <person name="Abrahante J.E."/>
            <person name="Garbe J."/>
            <person name="Badalamenti J.P."/>
            <person name="Herman A."/>
            <person name="Mangelson H."/>
            <person name="Liachko I."/>
            <person name="Sullivan S."/>
            <person name="Sone E.D."/>
            <person name="Koren S."/>
            <person name="Silverstein K.A.T."/>
            <person name="Beckman K.B."/>
            <person name="Gohl D.M."/>
        </authorList>
    </citation>
    <scope>NUCLEOTIDE SEQUENCE</scope>
    <source>
        <strain evidence="1">Duluth1</strain>
        <tissue evidence="1">Whole animal</tissue>
    </source>
</reference>
<evidence type="ECO:0000313" key="2">
    <source>
        <dbReference type="Proteomes" id="UP000828390"/>
    </source>
</evidence>
<comment type="caution">
    <text evidence="1">The sequence shown here is derived from an EMBL/GenBank/DDBJ whole genome shotgun (WGS) entry which is preliminary data.</text>
</comment>
<proteinExistence type="predicted"/>
<protein>
    <submittedName>
        <fullName evidence="1">Uncharacterized protein</fullName>
    </submittedName>
</protein>
<dbReference type="AlphaFoldDB" id="A0A9D4NBZ7"/>
<sequence>MHDKVTVQTCQVVVMHTCIHMATNLWNDGNTTVSHSTSLEGVFPEGPAPPPLLTVRGRQIWGRHQHTGRGQLQRARHGIGEITLGYG</sequence>
<reference evidence="1" key="2">
    <citation type="submission" date="2020-11" db="EMBL/GenBank/DDBJ databases">
        <authorList>
            <person name="McCartney M.A."/>
            <person name="Auch B."/>
            <person name="Kono T."/>
            <person name="Mallez S."/>
            <person name="Becker A."/>
            <person name="Gohl D.M."/>
            <person name="Silverstein K.A.T."/>
            <person name="Koren S."/>
            <person name="Bechman K.B."/>
            <person name="Herman A."/>
            <person name="Abrahante J.E."/>
            <person name="Garbe J."/>
        </authorList>
    </citation>
    <scope>NUCLEOTIDE SEQUENCE</scope>
    <source>
        <strain evidence="1">Duluth1</strain>
        <tissue evidence="1">Whole animal</tissue>
    </source>
</reference>
<dbReference type="Proteomes" id="UP000828390">
    <property type="component" value="Unassembled WGS sequence"/>
</dbReference>
<name>A0A9D4NBZ7_DREPO</name>
<keyword evidence="2" id="KW-1185">Reference proteome</keyword>
<dbReference type="EMBL" id="JAIWYP010000001">
    <property type="protein sequence ID" value="KAH3890884.1"/>
    <property type="molecule type" value="Genomic_DNA"/>
</dbReference>
<organism evidence="1 2">
    <name type="scientific">Dreissena polymorpha</name>
    <name type="common">Zebra mussel</name>
    <name type="synonym">Mytilus polymorpha</name>
    <dbReference type="NCBI Taxonomy" id="45954"/>
    <lineage>
        <taxon>Eukaryota</taxon>
        <taxon>Metazoa</taxon>
        <taxon>Spiralia</taxon>
        <taxon>Lophotrochozoa</taxon>
        <taxon>Mollusca</taxon>
        <taxon>Bivalvia</taxon>
        <taxon>Autobranchia</taxon>
        <taxon>Heteroconchia</taxon>
        <taxon>Euheterodonta</taxon>
        <taxon>Imparidentia</taxon>
        <taxon>Neoheterodontei</taxon>
        <taxon>Myida</taxon>
        <taxon>Dreissenoidea</taxon>
        <taxon>Dreissenidae</taxon>
        <taxon>Dreissena</taxon>
    </lineage>
</organism>
<evidence type="ECO:0000313" key="1">
    <source>
        <dbReference type="EMBL" id="KAH3890884.1"/>
    </source>
</evidence>
<gene>
    <name evidence="1" type="ORF">DPMN_014974</name>
</gene>
<accession>A0A9D4NBZ7</accession>